<gene>
    <name evidence="2" type="ORF">PHET_08881</name>
</gene>
<sequence length="131" mass="14599">MLLFEGEPVLFFLFLFSVLGLLIGGCMWGSGEDQGNRAKMIGGITLFTIGCATTVVFFAIFTYKRIRKRKKRKREIERILQFQEAAAMDTTEPEAMTNTASGGLAVRKSNTQRSQAYENKAADLKDTVGNF</sequence>
<organism evidence="2 3">
    <name type="scientific">Paragonimus heterotremus</name>
    <dbReference type="NCBI Taxonomy" id="100268"/>
    <lineage>
        <taxon>Eukaryota</taxon>
        <taxon>Metazoa</taxon>
        <taxon>Spiralia</taxon>
        <taxon>Lophotrochozoa</taxon>
        <taxon>Platyhelminthes</taxon>
        <taxon>Trematoda</taxon>
        <taxon>Digenea</taxon>
        <taxon>Plagiorchiida</taxon>
        <taxon>Troglotremata</taxon>
        <taxon>Troglotrematidae</taxon>
        <taxon>Paragonimus</taxon>
    </lineage>
</organism>
<protein>
    <submittedName>
        <fullName evidence="2">Glutamate receptor NMDA</fullName>
    </submittedName>
</protein>
<feature type="transmembrane region" description="Helical" evidence="1">
    <location>
        <begin position="9"/>
        <end position="30"/>
    </location>
</feature>
<reference evidence="2" key="1">
    <citation type="submission" date="2019-05" db="EMBL/GenBank/DDBJ databases">
        <title>Annotation for the trematode Paragonimus heterotremus.</title>
        <authorList>
            <person name="Choi Y.-J."/>
        </authorList>
    </citation>
    <scope>NUCLEOTIDE SEQUENCE</scope>
    <source>
        <strain evidence="2">LC</strain>
    </source>
</reference>
<keyword evidence="3" id="KW-1185">Reference proteome</keyword>
<evidence type="ECO:0000313" key="3">
    <source>
        <dbReference type="Proteomes" id="UP000748531"/>
    </source>
</evidence>
<comment type="caution">
    <text evidence="2">The sequence shown here is derived from an EMBL/GenBank/DDBJ whole genome shotgun (WGS) entry which is preliminary data.</text>
</comment>
<keyword evidence="1" id="KW-0812">Transmembrane</keyword>
<dbReference type="AlphaFoldDB" id="A0A8J4T4T2"/>
<keyword evidence="2" id="KW-0675">Receptor</keyword>
<keyword evidence="1" id="KW-0472">Membrane</keyword>
<dbReference type="Proteomes" id="UP000748531">
    <property type="component" value="Unassembled WGS sequence"/>
</dbReference>
<evidence type="ECO:0000313" key="2">
    <source>
        <dbReference type="EMBL" id="KAF5397834.1"/>
    </source>
</evidence>
<evidence type="ECO:0000256" key="1">
    <source>
        <dbReference type="SAM" id="Phobius"/>
    </source>
</evidence>
<feature type="transmembrane region" description="Helical" evidence="1">
    <location>
        <begin position="42"/>
        <end position="63"/>
    </location>
</feature>
<name>A0A8J4T4T2_9TREM</name>
<accession>A0A8J4T4T2</accession>
<dbReference type="EMBL" id="LUCH01005720">
    <property type="protein sequence ID" value="KAF5397834.1"/>
    <property type="molecule type" value="Genomic_DNA"/>
</dbReference>
<keyword evidence="1" id="KW-1133">Transmembrane helix</keyword>
<dbReference type="OrthoDB" id="6265634at2759"/>
<proteinExistence type="predicted"/>